<evidence type="ECO:0000256" key="6">
    <source>
        <dbReference type="ARBA" id="ARBA00023136"/>
    </source>
</evidence>
<feature type="domain" description="Bacterial sugar transferase" evidence="9">
    <location>
        <begin position="328"/>
        <end position="517"/>
    </location>
</feature>
<protein>
    <submittedName>
        <fullName evidence="10">Sugar transferase</fullName>
    </submittedName>
</protein>
<feature type="transmembrane region" description="Helical" evidence="8">
    <location>
        <begin position="84"/>
        <end position="106"/>
    </location>
</feature>
<feature type="transmembrane region" description="Helical" evidence="8">
    <location>
        <begin position="151"/>
        <end position="172"/>
    </location>
</feature>
<evidence type="ECO:0000256" key="5">
    <source>
        <dbReference type="ARBA" id="ARBA00022989"/>
    </source>
</evidence>
<evidence type="ECO:0000256" key="8">
    <source>
        <dbReference type="SAM" id="Phobius"/>
    </source>
</evidence>
<keyword evidence="6 8" id="KW-0472">Membrane</keyword>
<evidence type="ECO:0000256" key="3">
    <source>
        <dbReference type="ARBA" id="ARBA00022679"/>
    </source>
</evidence>
<evidence type="ECO:0000313" key="11">
    <source>
        <dbReference type="Proteomes" id="UP000306985"/>
    </source>
</evidence>
<sequence length="523" mass="56737">MALTTDGIGFRGRRARHAATPMVGSGAATPSSAQPGDATARGGRRRWGARYASRLLLTDLAALILAGIVVHTEPLPTIGAGETLVATGLPYAATTVVLAVVWLLALNVFGSRDPRFCGYGAAEYKRIINATFAVFGFAAIMSYLFKLELSRGYLLVMLPVGLAALLVSRYVWRRWLHRVRDAGEYQSKVLAVGNLATVTELVQELKRTPRAGYQVIGVCLHQSRRAVDADGGPVLAVDGVPVVGDFDDIVDVVRSTGADSVAVTSSAAFGPTSVRKLSWALEDTDAELILAPALTNIAGPRIHTQPVDGLPLIHVDRPTYHGANRLLKKAFDVVGASLLITLFSPILIGVAVAIKLTSRGPVFFRQERVGINGEIFRMIKFRSMVTDAESQLQALRVEQQDAGNNVLFKMKNDPRVTSVGRIIRRYSIDELPQLFNVVKGDMSLVGPRPPLKAEVDLYEDEARLRLLVKPGMTGLWQVSGRSNLSWDDSVRLDVFYVENWSITGDLVIMFKTVKAVMTGSGAF</sequence>
<gene>
    <name evidence="10" type="ORF">FDO65_09130</name>
</gene>
<dbReference type="GO" id="GO:0016020">
    <property type="term" value="C:membrane"/>
    <property type="evidence" value="ECO:0007669"/>
    <property type="project" value="UniProtKB-SubCell"/>
</dbReference>
<reference evidence="10 11" key="1">
    <citation type="submission" date="2019-05" db="EMBL/GenBank/DDBJ databases">
        <title>Nakamurella sp. N5BH11, whole genome shotgun sequence.</title>
        <authorList>
            <person name="Tuo L."/>
        </authorList>
    </citation>
    <scope>NUCLEOTIDE SEQUENCE [LARGE SCALE GENOMIC DNA]</scope>
    <source>
        <strain evidence="10 11">N5BH11</strain>
    </source>
</reference>
<dbReference type="EMBL" id="SZZH01000001">
    <property type="protein sequence ID" value="TKV61695.1"/>
    <property type="molecule type" value="Genomic_DNA"/>
</dbReference>
<feature type="transmembrane region" description="Helical" evidence="8">
    <location>
        <begin position="333"/>
        <end position="354"/>
    </location>
</feature>
<keyword evidence="5 8" id="KW-1133">Transmembrane helix</keyword>
<name>A0A4V6CSI3_9ACTN</name>
<dbReference type="Proteomes" id="UP000306985">
    <property type="component" value="Unassembled WGS sequence"/>
</dbReference>
<feature type="transmembrane region" description="Helical" evidence="8">
    <location>
        <begin position="51"/>
        <end position="72"/>
    </location>
</feature>
<feature type="region of interest" description="Disordered" evidence="7">
    <location>
        <begin position="21"/>
        <end position="42"/>
    </location>
</feature>
<evidence type="ECO:0000259" key="9">
    <source>
        <dbReference type="Pfam" id="PF02397"/>
    </source>
</evidence>
<evidence type="ECO:0000256" key="4">
    <source>
        <dbReference type="ARBA" id="ARBA00022692"/>
    </source>
</evidence>
<dbReference type="InterPro" id="IPR003362">
    <property type="entry name" value="Bact_transf"/>
</dbReference>
<evidence type="ECO:0000256" key="7">
    <source>
        <dbReference type="SAM" id="MobiDB-lite"/>
    </source>
</evidence>
<comment type="similarity">
    <text evidence="2">Belongs to the bacterial sugar transferase family.</text>
</comment>
<evidence type="ECO:0000313" key="10">
    <source>
        <dbReference type="EMBL" id="TKV61695.1"/>
    </source>
</evidence>
<evidence type="ECO:0000256" key="1">
    <source>
        <dbReference type="ARBA" id="ARBA00004141"/>
    </source>
</evidence>
<keyword evidence="3 10" id="KW-0808">Transferase</keyword>
<keyword evidence="11" id="KW-1185">Reference proteome</keyword>
<dbReference type="NCBIfam" id="TIGR03025">
    <property type="entry name" value="EPS_sugtrans"/>
    <property type="match status" value="1"/>
</dbReference>
<organism evidence="10 11">
    <name type="scientific">Nakamurella flava</name>
    <dbReference type="NCBI Taxonomy" id="2576308"/>
    <lineage>
        <taxon>Bacteria</taxon>
        <taxon>Bacillati</taxon>
        <taxon>Actinomycetota</taxon>
        <taxon>Actinomycetes</taxon>
        <taxon>Nakamurellales</taxon>
        <taxon>Nakamurellaceae</taxon>
        <taxon>Nakamurella</taxon>
    </lineage>
</organism>
<dbReference type="Pfam" id="PF02397">
    <property type="entry name" value="Bac_transf"/>
    <property type="match status" value="1"/>
</dbReference>
<evidence type="ECO:0000256" key="2">
    <source>
        <dbReference type="ARBA" id="ARBA00006464"/>
    </source>
</evidence>
<dbReference type="GO" id="GO:0016780">
    <property type="term" value="F:phosphotransferase activity, for other substituted phosphate groups"/>
    <property type="evidence" value="ECO:0007669"/>
    <property type="project" value="TreeGrafter"/>
</dbReference>
<dbReference type="AlphaFoldDB" id="A0A4V6CSI3"/>
<keyword evidence="4 8" id="KW-0812">Transmembrane</keyword>
<comment type="caution">
    <text evidence="10">The sequence shown here is derived from an EMBL/GenBank/DDBJ whole genome shotgun (WGS) entry which is preliminary data.</text>
</comment>
<dbReference type="OrthoDB" id="9808602at2"/>
<dbReference type="InterPro" id="IPR017475">
    <property type="entry name" value="EPS_sugar_tfrase"/>
</dbReference>
<comment type="subcellular location">
    <subcellularLocation>
        <location evidence="1">Membrane</location>
        <topology evidence="1">Multi-pass membrane protein</topology>
    </subcellularLocation>
</comment>
<accession>A0A4V6CSI3</accession>
<feature type="transmembrane region" description="Helical" evidence="8">
    <location>
        <begin position="127"/>
        <end position="145"/>
    </location>
</feature>
<dbReference type="Gene3D" id="3.40.50.720">
    <property type="entry name" value="NAD(P)-binding Rossmann-like Domain"/>
    <property type="match status" value="1"/>
</dbReference>
<dbReference type="PANTHER" id="PTHR30576:SF10">
    <property type="entry name" value="SLL5057 PROTEIN"/>
    <property type="match status" value="1"/>
</dbReference>
<dbReference type="PANTHER" id="PTHR30576">
    <property type="entry name" value="COLANIC BIOSYNTHESIS UDP-GLUCOSE LIPID CARRIER TRANSFERASE"/>
    <property type="match status" value="1"/>
</dbReference>
<dbReference type="Pfam" id="PF13727">
    <property type="entry name" value="CoA_binding_3"/>
    <property type="match status" value="1"/>
</dbReference>
<proteinExistence type="inferred from homology"/>